<keyword evidence="5" id="KW-1185">Reference proteome</keyword>
<evidence type="ECO:0000256" key="2">
    <source>
        <dbReference type="SAM" id="SignalP"/>
    </source>
</evidence>
<dbReference type="InterPro" id="IPR015919">
    <property type="entry name" value="Cadherin-like_sf"/>
</dbReference>
<reference evidence="4 5" key="1">
    <citation type="submission" date="2018-07" db="EMBL/GenBank/DDBJ databases">
        <title>Corallincola holothuriorum sp. nov., a new facultative anaerobe isolated from sea cucumber Apostichopus japonicus.</title>
        <authorList>
            <person name="Xia H."/>
        </authorList>
    </citation>
    <scope>NUCLEOTIDE SEQUENCE [LARGE SCALE GENOMIC DNA]</scope>
    <source>
        <strain evidence="4 5">C4</strain>
    </source>
</reference>
<dbReference type="AlphaFoldDB" id="A0A368NP86"/>
<dbReference type="GO" id="GO:0016020">
    <property type="term" value="C:membrane"/>
    <property type="evidence" value="ECO:0007669"/>
    <property type="project" value="InterPro"/>
</dbReference>
<evidence type="ECO:0000259" key="3">
    <source>
        <dbReference type="Pfam" id="PF17803"/>
    </source>
</evidence>
<keyword evidence="1" id="KW-0472">Membrane</keyword>
<dbReference type="InterPro" id="IPR011044">
    <property type="entry name" value="Quino_amine_DH_bsu"/>
</dbReference>
<organism evidence="4 5">
    <name type="scientific">Corallincola holothuriorum</name>
    <dbReference type="NCBI Taxonomy" id="2282215"/>
    <lineage>
        <taxon>Bacteria</taxon>
        <taxon>Pseudomonadati</taxon>
        <taxon>Pseudomonadota</taxon>
        <taxon>Gammaproteobacteria</taxon>
        <taxon>Alteromonadales</taxon>
        <taxon>Psychromonadaceae</taxon>
        <taxon>Corallincola</taxon>
    </lineage>
</organism>
<dbReference type="InterPro" id="IPR010221">
    <property type="entry name" value="VCBS_dom"/>
</dbReference>
<dbReference type="Pfam" id="PF17803">
    <property type="entry name" value="Cadherin_4"/>
    <property type="match status" value="1"/>
</dbReference>
<dbReference type="InterPro" id="IPR036322">
    <property type="entry name" value="WD40_repeat_dom_sf"/>
</dbReference>
<feature type="chain" id="PRO_5016570317" evidence="2">
    <location>
        <begin position="27"/>
        <end position="1051"/>
    </location>
</feature>
<dbReference type="OrthoDB" id="5904383at2"/>
<feature type="transmembrane region" description="Helical" evidence="1">
    <location>
        <begin position="1026"/>
        <end position="1045"/>
    </location>
</feature>
<proteinExistence type="predicted"/>
<dbReference type="InterPro" id="IPR040853">
    <property type="entry name" value="RapA2_cadherin-like"/>
</dbReference>
<gene>
    <name evidence="4" type="ORF">DU002_04170</name>
</gene>
<dbReference type="Pfam" id="PF17963">
    <property type="entry name" value="Big_9"/>
    <property type="match status" value="2"/>
</dbReference>
<sequence>MKYLKQGLLLSAVLSTSLVTTHIANALSPAEEEPRPLTLIEKSVWGSASYSRVQAIEGNIYTGSQSTIDVLAYSDTNEFTLVDQLTTAAHGVDWLLNEANSEYVFRLQSNDSAGITLATYTQSDLADGDDEQLALDTYAITQTLSKSGAIIKDGYIYFNAGDNGLYIFDVRDPLNIEQVNLAAIVEFNDQMVVSGNTLYIFPEYTDGNSTLVTTYDISDKQRLVKTDEITVEGISFAREYTTDENNLYLSTYNKLFAIHFDDHDVDLIATDYSEVYYLTAANGYLYRGTNHYTGLIEVYDTQSGTPVHVTTIPGTQSFASDAVIADNNLYIATETGVYTYDLTDPEQPSAIGSFSQSGRVGKVIKQDDSLLLAHDRGGLKSLPLTEDMKIDDTAVDFINTEAAYTVVTEGNLVYTANENGKMESWDATNPTSLVLISDVQTIGSGVLQSLIDGDDLILGTNGGITLIDKSASGLMQNVRSIQLQIIDNSNAYIYDMLLHEEILYLATTVGLQLVDLNDKQAPTLIGIVNPTGEITQDRDNTYSDAVRGLTIQNGKLYSAGSGVYEGVLEWDISIPGSPKSTLAYPDHFGVYSLASFEDSFLLTLNGNGEIEVFELDNLAGDPVTTLQTTAYEYDAGLTLFDNMLVADSAGGGQVTTIEINKAPTIVESTLQATEDTVLNGSFSVENEVDEEVSFELYGSAVEGVFSVDESGDYQFTPAANSTTAGLVTVQVVDVHGGSSLKQIAIEVAAVNDAPIVEDESASTIQGRPVSGQFVASDIEGSVLSYDVTLQPAQGVLTVNAQGSYTYTPNTTAVIGVDSAEVTVTDAEGAASIITLAIQVNLNTPPTVENAATNTIQGRSVSGTLTASDVEGSTLSYEVTTQPLQGTLTVNTQGSYDYTPNDATFVGSDTAEVTVTDTEGASSVVEVTIQVVENTPPSIAPVSASGTQDKPLTYTITASDADTDTLTYSVSRPPANGTVVLNQDGSFTYQPNEDYVGTDSFEVTVTDPNGAEAKADVSVDLAEASSGGGGGSFGLITLIALALLGWRRRLAA</sequence>
<evidence type="ECO:0000313" key="4">
    <source>
        <dbReference type="EMBL" id="RCU51675.1"/>
    </source>
</evidence>
<name>A0A368NP86_9GAMM</name>
<dbReference type="Gene3D" id="2.130.10.10">
    <property type="entry name" value="YVTN repeat-like/Quinoprotein amine dehydrogenase"/>
    <property type="match status" value="1"/>
</dbReference>
<keyword evidence="1" id="KW-1133">Transmembrane helix</keyword>
<dbReference type="NCBIfam" id="NF012211">
    <property type="entry name" value="tand_rpt_95"/>
    <property type="match status" value="4"/>
</dbReference>
<feature type="signal peptide" evidence="2">
    <location>
        <begin position="1"/>
        <end position="26"/>
    </location>
</feature>
<feature type="domain" description="RapA2 cadherin-like" evidence="3">
    <location>
        <begin position="742"/>
        <end position="806"/>
    </location>
</feature>
<dbReference type="EMBL" id="QPID01000002">
    <property type="protein sequence ID" value="RCU51675.1"/>
    <property type="molecule type" value="Genomic_DNA"/>
</dbReference>
<dbReference type="SUPFAM" id="SSF50978">
    <property type="entry name" value="WD40 repeat-like"/>
    <property type="match status" value="1"/>
</dbReference>
<evidence type="ECO:0000313" key="5">
    <source>
        <dbReference type="Proteomes" id="UP000252558"/>
    </source>
</evidence>
<keyword evidence="2" id="KW-0732">Signal</keyword>
<dbReference type="RefSeq" id="WP_114337104.1">
    <property type="nucleotide sequence ID" value="NZ_QPID01000002.1"/>
</dbReference>
<dbReference type="Gene3D" id="2.60.40.2810">
    <property type="match status" value="2"/>
</dbReference>
<accession>A0A368NP86</accession>
<dbReference type="InterPro" id="IPR015943">
    <property type="entry name" value="WD40/YVTN_repeat-like_dom_sf"/>
</dbReference>
<evidence type="ECO:0000256" key="1">
    <source>
        <dbReference type="SAM" id="Phobius"/>
    </source>
</evidence>
<dbReference type="NCBIfam" id="TIGR01965">
    <property type="entry name" value="VCBS_repeat"/>
    <property type="match status" value="2"/>
</dbReference>
<dbReference type="GO" id="GO:0005509">
    <property type="term" value="F:calcium ion binding"/>
    <property type="evidence" value="ECO:0007669"/>
    <property type="project" value="InterPro"/>
</dbReference>
<dbReference type="Proteomes" id="UP000252558">
    <property type="component" value="Unassembled WGS sequence"/>
</dbReference>
<dbReference type="SUPFAM" id="SSF49313">
    <property type="entry name" value="Cadherin-like"/>
    <property type="match status" value="1"/>
</dbReference>
<keyword evidence="1" id="KW-0812">Transmembrane</keyword>
<dbReference type="SUPFAM" id="SSF50969">
    <property type="entry name" value="YVTN repeat-like/Quinoprotein amine dehydrogenase"/>
    <property type="match status" value="1"/>
</dbReference>
<protein>
    <submittedName>
        <fullName evidence="4">Tandem-95 repeat protein</fullName>
    </submittedName>
</protein>
<comment type="caution">
    <text evidence="4">The sequence shown here is derived from an EMBL/GenBank/DDBJ whole genome shotgun (WGS) entry which is preliminary data.</text>
</comment>